<dbReference type="Proteomes" id="UP001642409">
    <property type="component" value="Unassembled WGS sequence"/>
</dbReference>
<proteinExistence type="predicted"/>
<evidence type="ECO:0000313" key="2">
    <source>
        <dbReference type="Proteomes" id="UP001642409"/>
    </source>
</evidence>
<evidence type="ECO:0000313" key="1">
    <source>
        <dbReference type="EMBL" id="CAL6023028.1"/>
    </source>
</evidence>
<comment type="caution">
    <text evidence="1">The sequence shown here is derived from an EMBL/GenBank/DDBJ whole genome shotgun (WGS) entry which is preliminary data.</text>
</comment>
<name>A0ABP1ISY8_9EUKA</name>
<dbReference type="EMBL" id="CAXDID020000092">
    <property type="protein sequence ID" value="CAL6023028.1"/>
    <property type="molecule type" value="Genomic_DNA"/>
</dbReference>
<organism evidence="1 2">
    <name type="scientific">Hexamita inflata</name>
    <dbReference type="NCBI Taxonomy" id="28002"/>
    <lineage>
        <taxon>Eukaryota</taxon>
        <taxon>Metamonada</taxon>
        <taxon>Diplomonadida</taxon>
        <taxon>Hexamitidae</taxon>
        <taxon>Hexamitinae</taxon>
        <taxon>Hexamita</taxon>
    </lineage>
</organism>
<gene>
    <name evidence="1" type="ORF">HINF_LOCUS28933</name>
</gene>
<accession>A0ABP1ISY8</accession>
<sequence length="112" mass="13233">MTLIIFQNKRYDIQKVQSFHRSRHRLISFLSICSFENRYSRTISAAHIQNLLNYGKEALCLNTRLLSEIENNAPRCGICEEKVAFGRKCQCGKTFHWWCCNQCQFCTNCSWE</sequence>
<keyword evidence="2" id="KW-1185">Reference proteome</keyword>
<protein>
    <submittedName>
        <fullName evidence="1">Hypothetical_protein</fullName>
    </submittedName>
</protein>
<reference evidence="1 2" key="1">
    <citation type="submission" date="2024-07" db="EMBL/GenBank/DDBJ databases">
        <authorList>
            <person name="Akdeniz Z."/>
        </authorList>
    </citation>
    <scope>NUCLEOTIDE SEQUENCE [LARGE SCALE GENOMIC DNA]</scope>
</reference>